<accession>A0A067LTH1</accession>
<dbReference type="PANTHER" id="PTHR38926:SF5">
    <property type="entry name" value="F-BOX AND LEUCINE-RICH REPEAT PROTEIN 6"/>
    <property type="match status" value="1"/>
</dbReference>
<dbReference type="InParanoid" id="A0A067LTH1"/>
<keyword evidence="2" id="KW-1185">Reference proteome</keyword>
<dbReference type="STRING" id="930990.A0A067LTH1"/>
<dbReference type="OrthoDB" id="3252356at2759"/>
<evidence type="ECO:0000313" key="2">
    <source>
        <dbReference type="Proteomes" id="UP000027195"/>
    </source>
</evidence>
<dbReference type="HOGENOM" id="CLU_024199_1_2_1"/>
<organism evidence="1 2">
    <name type="scientific">Botryobasidium botryosum (strain FD-172 SS1)</name>
    <dbReference type="NCBI Taxonomy" id="930990"/>
    <lineage>
        <taxon>Eukaryota</taxon>
        <taxon>Fungi</taxon>
        <taxon>Dikarya</taxon>
        <taxon>Basidiomycota</taxon>
        <taxon>Agaricomycotina</taxon>
        <taxon>Agaricomycetes</taxon>
        <taxon>Cantharellales</taxon>
        <taxon>Botryobasidiaceae</taxon>
        <taxon>Botryobasidium</taxon>
    </lineage>
</organism>
<protein>
    <submittedName>
        <fullName evidence="1">Uncharacterized protein</fullName>
    </submittedName>
</protein>
<dbReference type="AlphaFoldDB" id="A0A067LTH1"/>
<dbReference type="Proteomes" id="UP000027195">
    <property type="component" value="Unassembled WGS sequence"/>
</dbReference>
<sequence length="605" mass="68558">MDPSSKLYAKMQAAAAAILPQLMMQALPQNTSSVEREDGQNGRGVASFGAPRAEEKCWTMVDEKCAIIASVRDAIIEAAMAHSVHLLNPLQTRFNQLVPISQLPNKLLSYIFVLTVDTQCPAERVETRAQLTIPLVSRQWRQIALDTPGFWTTIDFVTRRLMPWSMAHTKGTPLQIRLDPFCSHHPSREAEKLYFKESADHEGFFAPLLPYIDRWRTLSIYVLSPHLSKPLFPSPVPQLEQLEIAAGLSTTQPPILHNLFANHMPAGLRRLCFEGVYQPLTSAIYVGLTSLKLERVDYRDCDSLCHLLGVLKACPLLEELCLGELKFSESDLLNESQPPLTLPHLLKAEYYRLDNDLLRYFLVSIEYTPSVRLQLETDGQGDGLRCVFLSPSIFATNLPSFLRIRNLEIEYTCMVGLWMVTIKASDGISDDLLDLRLHLLDERRDNFMNRFFCYLARDLPLQHLEALSIKCGNHDQPNAASFAQLLRGLPALNSLSLGYCSLSFVDALIVTPASRLCPLLHTLRITHSDITREELLELATSRSSANKRVKIPSEGVCALRALEVHDLTHIEYDKSTWLERELDDISVRFLWLCKKGKDDVYWPKY</sequence>
<reference evidence="2" key="1">
    <citation type="journal article" date="2014" name="Proc. Natl. Acad. Sci. U.S.A.">
        <title>Extensive sampling of basidiomycete genomes demonstrates inadequacy of the white-rot/brown-rot paradigm for wood decay fungi.</title>
        <authorList>
            <person name="Riley R."/>
            <person name="Salamov A.A."/>
            <person name="Brown D.W."/>
            <person name="Nagy L.G."/>
            <person name="Floudas D."/>
            <person name="Held B.W."/>
            <person name="Levasseur A."/>
            <person name="Lombard V."/>
            <person name="Morin E."/>
            <person name="Otillar R."/>
            <person name="Lindquist E.A."/>
            <person name="Sun H."/>
            <person name="LaButti K.M."/>
            <person name="Schmutz J."/>
            <person name="Jabbour D."/>
            <person name="Luo H."/>
            <person name="Baker S.E."/>
            <person name="Pisabarro A.G."/>
            <person name="Walton J.D."/>
            <person name="Blanchette R.A."/>
            <person name="Henrissat B."/>
            <person name="Martin F."/>
            <person name="Cullen D."/>
            <person name="Hibbett D.S."/>
            <person name="Grigoriev I.V."/>
        </authorList>
    </citation>
    <scope>NUCLEOTIDE SEQUENCE [LARGE SCALE GENOMIC DNA]</scope>
    <source>
        <strain evidence="2">FD-172 SS1</strain>
    </source>
</reference>
<dbReference type="PANTHER" id="PTHR38926">
    <property type="entry name" value="F-BOX DOMAIN CONTAINING PROTEIN, EXPRESSED"/>
    <property type="match status" value="1"/>
</dbReference>
<dbReference type="EMBL" id="KL198130">
    <property type="protein sequence ID" value="KDQ06598.1"/>
    <property type="molecule type" value="Genomic_DNA"/>
</dbReference>
<dbReference type="InterPro" id="IPR032675">
    <property type="entry name" value="LRR_dom_sf"/>
</dbReference>
<dbReference type="Gene3D" id="1.20.1280.50">
    <property type="match status" value="1"/>
</dbReference>
<dbReference type="SUPFAM" id="SSF52047">
    <property type="entry name" value="RNI-like"/>
    <property type="match status" value="1"/>
</dbReference>
<proteinExistence type="predicted"/>
<evidence type="ECO:0000313" key="1">
    <source>
        <dbReference type="EMBL" id="KDQ06598.1"/>
    </source>
</evidence>
<gene>
    <name evidence="1" type="ORF">BOTBODRAFT_70898</name>
</gene>
<dbReference type="Gene3D" id="3.80.10.10">
    <property type="entry name" value="Ribonuclease Inhibitor"/>
    <property type="match status" value="1"/>
</dbReference>
<name>A0A067LTH1_BOTB1</name>